<accession>A0A0C2ZRZ7</accession>
<dbReference type="Proteomes" id="UP000053989">
    <property type="component" value="Unassembled WGS sequence"/>
</dbReference>
<dbReference type="HOGENOM" id="CLU_2559643_0_0_1"/>
<sequence length="82" mass="9272">MARPCVPDKRSRYSTPSSSRDCCIALWRAAISQYPMLALLNSQVGCKWKCSIEALVGCLKLPIPHRFKSETIRTRSLTFGRL</sequence>
<dbReference type="EMBL" id="KN822029">
    <property type="protein sequence ID" value="KIM64308.1"/>
    <property type="molecule type" value="Genomic_DNA"/>
</dbReference>
<keyword evidence="2" id="KW-1185">Reference proteome</keyword>
<proteinExistence type="predicted"/>
<reference evidence="1 2" key="1">
    <citation type="submission" date="2014-04" db="EMBL/GenBank/DDBJ databases">
        <authorList>
            <consortium name="DOE Joint Genome Institute"/>
            <person name="Kuo A."/>
            <person name="Kohler A."/>
            <person name="Nagy L.G."/>
            <person name="Floudas D."/>
            <person name="Copeland A."/>
            <person name="Barry K.W."/>
            <person name="Cichocki N."/>
            <person name="Veneault-Fourrey C."/>
            <person name="LaButti K."/>
            <person name="Lindquist E.A."/>
            <person name="Lipzen A."/>
            <person name="Lundell T."/>
            <person name="Morin E."/>
            <person name="Murat C."/>
            <person name="Sun H."/>
            <person name="Tunlid A."/>
            <person name="Henrissat B."/>
            <person name="Grigoriev I.V."/>
            <person name="Hibbett D.S."/>
            <person name="Martin F."/>
            <person name="Nordberg H.P."/>
            <person name="Cantor M.N."/>
            <person name="Hua S.X."/>
        </authorList>
    </citation>
    <scope>NUCLEOTIDE SEQUENCE [LARGE SCALE GENOMIC DNA]</scope>
    <source>
        <strain evidence="1 2">Foug A</strain>
    </source>
</reference>
<organism evidence="1 2">
    <name type="scientific">Scleroderma citrinum Foug A</name>
    <dbReference type="NCBI Taxonomy" id="1036808"/>
    <lineage>
        <taxon>Eukaryota</taxon>
        <taxon>Fungi</taxon>
        <taxon>Dikarya</taxon>
        <taxon>Basidiomycota</taxon>
        <taxon>Agaricomycotina</taxon>
        <taxon>Agaricomycetes</taxon>
        <taxon>Agaricomycetidae</taxon>
        <taxon>Boletales</taxon>
        <taxon>Sclerodermatineae</taxon>
        <taxon>Sclerodermataceae</taxon>
        <taxon>Scleroderma</taxon>
    </lineage>
</organism>
<gene>
    <name evidence="1" type="ORF">SCLCIDRAFT_643691</name>
</gene>
<dbReference type="AlphaFoldDB" id="A0A0C2ZRZ7"/>
<protein>
    <submittedName>
        <fullName evidence="1">Uncharacterized protein</fullName>
    </submittedName>
</protein>
<evidence type="ECO:0000313" key="2">
    <source>
        <dbReference type="Proteomes" id="UP000053989"/>
    </source>
</evidence>
<evidence type="ECO:0000313" key="1">
    <source>
        <dbReference type="EMBL" id="KIM64308.1"/>
    </source>
</evidence>
<dbReference type="InParanoid" id="A0A0C2ZRZ7"/>
<name>A0A0C2ZRZ7_9AGAM</name>
<reference evidence="2" key="2">
    <citation type="submission" date="2015-01" db="EMBL/GenBank/DDBJ databases">
        <title>Evolutionary Origins and Diversification of the Mycorrhizal Mutualists.</title>
        <authorList>
            <consortium name="DOE Joint Genome Institute"/>
            <consortium name="Mycorrhizal Genomics Consortium"/>
            <person name="Kohler A."/>
            <person name="Kuo A."/>
            <person name="Nagy L.G."/>
            <person name="Floudas D."/>
            <person name="Copeland A."/>
            <person name="Barry K.W."/>
            <person name="Cichocki N."/>
            <person name="Veneault-Fourrey C."/>
            <person name="LaButti K."/>
            <person name="Lindquist E.A."/>
            <person name="Lipzen A."/>
            <person name="Lundell T."/>
            <person name="Morin E."/>
            <person name="Murat C."/>
            <person name="Riley R."/>
            <person name="Ohm R."/>
            <person name="Sun H."/>
            <person name="Tunlid A."/>
            <person name="Henrissat B."/>
            <person name="Grigoriev I.V."/>
            <person name="Hibbett D.S."/>
            <person name="Martin F."/>
        </authorList>
    </citation>
    <scope>NUCLEOTIDE SEQUENCE [LARGE SCALE GENOMIC DNA]</scope>
    <source>
        <strain evidence="2">Foug A</strain>
    </source>
</reference>